<feature type="region of interest" description="Disordered" evidence="1">
    <location>
        <begin position="1"/>
        <end position="20"/>
    </location>
</feature>
<protein>
    <submittedName>
        <fullName evidence="2">Uncharacterized protein</fullName>
    </submittedName>
</protein>
<proteinExistence type="predicted"/>
<sequence>MELHDGDGEETLVEDVDGAGRRRLATSEHVSFRPTRIHTASCMRHRANDGAVGGLPTEMERCPSRDSHERSSESVLGQLGFSFLRD</sequence>
<keyword evidence="3" id="KW-1185">Reference proteome</keyword>
<feature type="compositionally biased region" description="Acidic residues" evidence="1">
    <location>
        <begin position="7"/>
        <end position="17"/>
    </location>
</feature>
<feature type="compositionally biased region" description="Basic and acidic residues" evidence="1">
    <location>
        <begin position="58"/>
        <end position="72"/>
    </location>
</feature>
<reference evidence="2 3" key="1">
    <citation type="journal article" date="2023" name="Plants (Basel)">
        <title>Bridging the Gap: Combining Genomics and Transcriptomics Approaches to Understand Stylosanthes scabra, an Orphan Legume from the Brazilian Caatinga.</title>
        <authorList>
            <person name="Ferreira-Neto J.R.C."/>
            <person name="da Silva M.D."/>
            <person name="Binneck E."/>
            <person name="de Melo N.F."/>
            <person name="da Silva R.H."/>
            <person name="de Melo A.L.T.M."/>
            <person name="Pandolfi V."/>
            <person name="Bustamante F.O."/>
            <person name="Brasileiro-Vidal A.C."/>
            <person name="Benko-Iseppon A.M."/>
        </authorList>
    </citation>
    <scope>NUCLEOTIDE SEQUENCE [LARGE SCALE GENOMIC DNA]</scope>
    <source>
        <tissue evidence="2">Leaves</tissue>
    </source>
</reference>
<evidence type="ECO:0000313" key="3">
    <source>
        <dbReference type="Proteomes" id="UP001341840"/>
    </source>
</evidence>
<dbReference type="Proteomes" id="UP001341840">
    <property type="component" value="Unassembled WGS sequence"/>
</dbReference>
<dbReference type="EMBL" id="JASCZI010000280">
    <property type="protein sequence ID" value="MED6110751.1"/>
    <property type="molecule type" value="Genomic_DNA"/>
</dbReference>
<name>A0ABU6QH18_9FABA</name>
<comment type="caution">
    <text evidence="2">The sequence shown here is derived from an EMBL/GenBank/DDBJ whole genome shotgun (WGS) entry which is preliminary data.</text>
</comment>
<evidence type="ECO:0000256" key="1">
    <source>
        <dbReference type="SAM" id="MobiDB-lite"/>
    </source>
</evidence>
<evidence type="ECO:0000313" key="2">
    <source>
        <dbReference type="EMBL" id="MED6110751.1"/>
    </source>
</evidence>
<accession>A0ABU6QH18</accession>
<feature type="region of interest" description="Disordered" evidence="1">
    <location>
        <begin position="48"/>
        <end position="74"/>
    </location>
</feature>
<gene>
    <name evidence="2" type="ORF">PIB30_045673</name>
</gene>
<organism evidence="2 3">
    <name type="scientific">Stylosanthes scabra</name>
    <dbReference type="NCBI Taxonomy" id="79078"/>
    <lineage>
        <taxon>Eukaryota</taxon>
        <taxon>Viridiplantae</taxon>
        <taxon>Streptophyta</taxon>
        <taxon>Embryophyta</taxon>
        <taxon>Tracheophyta</taxon>
        <taxon>Spermatophyta</taxon>
        <taxon>Magnoliopsida</taxon>
        <taxon>eudicotyledons</taxon>
        <taxon>Gunneridae</taxon>
        <taxon>Pentapetalae</taxon>
        <taxon>rosids</taxon>
        <taxon>fabids</taxon>
        <taxon>Fabales</taxon>
        <taxon>Fabaceae</taxon>
        <taxon>Papilionoideae</taxon>
        <taxon>50 kb inversion clade</taxon>
        <taxon>dalbergioids sensu lato</taxon>
        <taxon>Dalbergieae</taxon>
        <taxon>Pterocarpus clade</taxon>
        <taxon>Stylosanthes</taxon>
    </lineage>
</organism>